<accession>A0A1A8XBR8</accession>
<evidence type="ECO:0000256" key="1">
    <source>
        <dbReference type="SAM" id="Phobius"/>
    </source>
</evidence>
<evidence type="ECO:0000313" key="2">
    <source>
        <dbReference type="EMBL" id="SBT02648.1"/>
    </source>
</evidence>
<evidence type="ECO:0000313" key="3">
    <source>
        <dbReference type="Proteomes" id="UP000078546"/>
    </source>
</evidence>
<dbReference type="AlphaFoldDB" id="A0A1A8XBR8"/>
<dbReference type="Proteomes" id="UP000078546">
    <property type="component" value="Unassembled WGS sequence"/>
</dbReference>
<name>A0A1A8XBR8_PLAOA</name>
<gene>
    <name evidence="2" type="ORF">POVCU1_079190</name>
</gene>
<sequence>MVQTEGCSMGFHKGNLPSNKYKKILCKKDEIQKLEDSTTHVNDYDDCDTPVKEFYESFKANHDDFKSNCKNENGPKCCRDVNYYLDLVTGIFKSSMLDDPDKNKLINYFEGLWEPTLREKDIYTCERHTDLESTRKRCVLHHLHDLKEDKDLIILYTEDYKKYLNKKWKKILDYTNEISDNLFIKIENNSMGIVENYAKFLDSSDYICDTNLDELSTDDITISRNIDSIINSISLDKISANRDKNICYNKHYVGILKYKASNVQRMNNALSIGIALLGFFLILIFLYDFSPLGNLLRRRSKKKIEVDKNMREEMPELYEKSENGKSYITYHSVSH</sequence>
<reference evidence="3" key="1">
    <citation type="submission" date="2016-05" db="EMBL/GenBank/DDBJ databases">
        <authorList>
            <person name="Naeem Raeece"/>
        </authorList>
    </citation>
    <scope>NUCLEOTIDE SEQUENCE [LARGE SCALE GENOMIC DNA]</scope>
</reference>
<keyword evidence="1" id="KW-1133">Transmembrane helix</keyword>
<keyword evidence="1" id="KW-0472">Membrane</keyword>
<dbReference type="EMBL" id="FLQV01003609">
    <property type="protein sequence ID" value="SBT02648.1"/>
    <property type="molecule type" value="Genomic_DNA"/>
</dbReference>
<keyword evidence="1" id="KW-0812">Transmembrane</keyword>
<protein>
    <submittedName>
        <fullName evidence="2">Unspecified product</fullName>
    </submittedName>
</protein>
<feature type="transmembrane region" description="Helical" evidence="1">
    <location>
        <begin position="269"/>
        <end position="289"/>
    </location>
</feature>
<proteinExistence type="predicted"/>
<organism evidence="2 3">
    <name type="scientific">Plasmodium ovale curtisi</name>
    <dbReference type="NCBI Taxonomy" id="864141"/>
    <lineage>
        <taxon>Eukaryota</taxon>
        <taxon>Sar</taxon>
        <taxon>Alveolata</taxon>
        <taxon>Apicomplexa</taxon>
        <taxon>Aconoidasida</taxon>
        <taxon>Haemosporida</taxon>
        <taxon>Plasmodiidae</taxon>
        <taxon>Plasmodium</taxon>
        <taxon>Plasmodium (Plasmodium)</taxon>
    </lineage>
</organism>